<gene>
    <name evidence="4" type="ORF">P7W03_04340</name>
</gene>
<dbReference type="InterPro" id="IPR013655">
    <property type="entry name" value="PAS_fold_3"/>
</dbReference>
<dbReference type="Proteomes" id="UP001231701">
    <property type="component" value="Chromosome"/>
</dbReference>
<keyword evidence="1" id="KW-0378">Hydrolase</keyword>
<feature type="domain" description="PAC" evidence="3">
    <location>
        <begin position="152"/>
        <end position="204"/>
    </location>
</feature>
<evidence type="ECO:0000256" key="1">
    <source>
        <dbReference type="ARBA" id="ARBA00022801"/>
    </source>
</evidence>
<dbReference type="InterPro" id="IPR052016">
    <property type="entry name" value="Bact_Sigma-Reg"/>
</dbReference>
<feature type="region of interest" description="Disordered" evidence="2">
    <location>
        <begin position="199"/>
        <end position="227"/>
    </location>
</feature>
<dbReference type="GO" id="GO:0016791">
    <property type="term" value="F:phosphatase activity"/>
    <property type="evidence" value="ECO:0007669"/>
    <property type="project" value="TreeGrafter"/>
</dbReference>
<dbReference type="CDD" id="cd00130">
    <property type="entry name" value="PAS"/>
    <property type="match status" value="1"/>
</dbReference>
<dbReference type="SMART" id="SM00086">
    <property type="entry name" value="PAC"/>
    <property type="match status" value="1"/>
</dbReference>
<dbReference type="InterPro" id="IPR035965">
    <property type="entry name" value="PAS-like_dom_sf"/>
</dbReference>
<dbReference type="Pfam" id="PF07228">
    <property type="entry name" value="SpoIIE"/>
    <property type="match status" value="1"/>
</dbReference>
<evidence type="ECO:0000313" key="5">
    <source>
        <dbReference type="Proteomes" id="UP001231701"/>
    </source>
</evidence>
<accession>A0AAX3ZC74</accession>
<dbReference type="AlphaFoldDB" id="A0AAX3ZC74"/>
<dbReference type="PROSITE" id="PS50113">
    <property type="entry name" value="PAC"/>
    <property type="match status" value="1"/>
</dbReference>
<dbReference type="RefSeq" id="WP_127442344.1">
    <property type="nucleotide sequence ID" value="NZ_CP121271.1"/>
</dbReference>
<dbReference type="InterPro" id="IPR036457">
    <property type="entry name" value="PPM-type-like_dom_sf"/>
</dbReference>
<dbReference type="Pfam" id="PF08447">
    <property type="entry name" value="PAS_3"/>
    <property type="match status" value="1"/>
</dbReference>
<name>A0AAX3ZC74_STRRO</name>
<proteinExistence type="predicted"/>
<dbReference type="Gene3D" id="2.10.70.100">
    <property type="match status" value="1"/>
</dbReference>
<dbReference type="PANTHER" id="PTHR43156:SF2">
    <property type="entry name" value="STAGE II SPORULATION PROTEIN E"/>
    <property type="match status" value="1"/>
</dbReference>
<sequence>MSSHLSTDHPAVQPPGRGSVEALISQARRLKGDVDAVRRDQGDGTGPRGRWHRALCDLALHQLSDLDAHLAQLRDGPAPAPRPGSLLSRVGSAEWNLLTDEAEWSGELFQILGRDPAAAPLSLDEFPSLVLTEDRPKLTSMVTDCLVDGRPIDGEFRVVRPDGTVRTVHMMGEPVLDADGSTASMWAVLRDVGELRRSQRAVSETRDSLRHSPLPARTGPRAAVEPREAVPPPWHGLLRFPHQGRPGLDLAAGYLPAAADTPRCGVWYDACPLAGDETLLAVGDLTGADTDPAQGPAMVIGALRGLTAAGTRPGELPDRLARLLRSTALPPVRGAVYCGYRPGSRTLTWAQADGPAPLLFRDGTETGQTGRTETDLQAGDLLVLHTGGLVPAGRQRLLALAPRLTGARSAQEVLSIVTEEVGESLRREDACVLVARVTPRQGPAPRT</sequence>
<dbReference type="SUPFAM" id="SSF55785">
    <property type="entry name" value="PYP-like sensor domain (PAS domain)"/>
    <property type="match status" value="1"/>
</dbReference>
<dbReference type="InterPro" id="IPR001932">
    <property type="entry name" value="PPM-type_phosphatase-like_dom"/>
</dbReference>
<evidence type="ECO:0000256" key="2">
    <source>
        <dbReference type="SAM" id="MobiDB-lite"/>
    </source>
</evidence>
<dbReference type="SMART" id="SM00331">
    <property type="entry name" value="PP2C_SIG"/>
    <property type="match status" value="1"/>
</dbReference>
<organism evidence="4 5">
    <name type="scientific">Streptomyces rochei</name>
    <name type="common">Streptomyces parvullus</name>
    <dbReference type="NCBI Taxonomy" id="1928"/>
    <lineage>
        <taxon>Bacteria</taxon>
        <taxon>Bacillati</taxon>
        <taxon>Actinomycetota</taxon>
        <taxon>Actinomycetes</taxon>
        <taxon>Kitasatosporales</taxon>
        <taxon>Streptomycetaceae</taxon>
        <taxon>Streptomyces</taxon>
        <taxon>Streptomyces rochei group</taxon>
    </lineage>
</organism>
<dbReference type="InterPro" id="IPR000014">
    <property type="entry name" value="PAS"/>
</dbReference>
<dbReference type="EMBL" id="CP121271">
    <property type="protein sequence ID" value="WMC84831.1"/>
    <property type="molecule type" value="Genomic_DNA"/>
</dbReference>
<reference evidence="4" key="1">
    <citation type="submission" date="2023-03" db="EMBL/GenBank/DDBJ databases">
        <title>Borrelidin-producing and root-colonizing Streptomyces rochei is a potent biopesticide for soil-borne oomycete-caused plant diseases.</title>
        <authorList>
            <person name="Zhou D."/>
            <person name="Wang X."/>
            <person name="Navarro-Munoz J.C."/>
            <person name="Li W."/>
            <person name="Li J."/>
            <person name="Jiu M."/>
            <person name="Deng S."/>
            <person name="Ye Y."/>
            <person name="Daly P."/>
            <person name="Wei L."/>
        </authorList>
    </citation>
    <scope>NUCLEOTIDE SEQUENCE</scope>
    <source>
        <strain evidence="4">JK1</strain>
    </source>
</reference>
<dbReference type="Gene3D" id="3.30.450.20">
    <property type="entry name" value="PAS domain"/>
    <property type="match status" value="1"/>
</dbReference>
<dbReference type="PANTHER" id="PTHR43156">
    <property type="entry name" value="STAGE II SPORULATION PROTEIN E-RELATED"/>
    <property type="match status" value="1"/>
</dbReference>
<dbReference type="Gene3D" id="3.60.40.10">
    <property type="entry name" value="PPM-type phosphatase domain"/>
    <property type="match status" value="1"/>
</dbReference>
<evidence type="ECO:0000313" key="4">
    <source>
        <dbReference type="EMBL" id="WMC84831.1"/>
    </source>
</evidence>
<dbReference type="GeneID" id="90941226"/>
<feature type="compositionally biased region" description="Basic and acidic residues" evidence="2">
    <location>
        <begin position="199"/>
        <end position="210"/>
    </location>
</feature>
<dbReference type="InterPro" id="IPR001610">
    <property type="entry name" value="PAC"/>
</dbReference>
<dbReference type="InterPro" id="IPR000700">
    <property type="entry name" value="PAS-assoc_C"/>
</dbReference>
<protein>
    <submittedName>
        <fullName evidence="4">SpoIIE family protein phosphatase</fullName>
    </submittedName>
</protein>
<evidence type="ECO:0000259" key="3">
    <source>
        <dbReference type="PROSITE" id="PS50113"/>
    </source>
</evidence>